<name>A0A0L0NYX9_CANAR</name>
<reference evidence="2" key="1">
    <citation type="journal article" date="2015" name="BMC Genomics">
        <title>Draft genome of a commonly misdiagnosed multidrug resistant pathogen Candida auris.</title>
        <authorList>
            <person name="Chatterjee S."/>
            <person name="Alampalli S.V."/>
            <person name="Nageshan R.K."/>
            <person name="Chettiar S.T."/>
            <person name="Joshi S."/>
            <person name="Tatu U.S."/>
        </authorList>
    </citation>
    <scope>NUCLEOTIDE SEQUENCE [LARGE SCALE GENOMIC DNA]</scope>
    <source>
        <strain evidence="2">6684</strain>
    </source>
</reference>
<evidence type="ECO:0000313" key="1">
    <source>
        <dbReference type="EMBL" id="KND99376.1"/>
    </source>
</evidence>
<protein>
    <submittedName>
        <fullName evidence="1">Uncharacterized protein</fullName>
    </submittedName>
</protein>
<organism evidence="1 2">
    <name type="scientific">Candidozyma auris</name>
    <name type="common">Yeast</name>
    <name type="synonym">Candida auris</name>
    <dbReference type="NCBI Taxonomy" id="498019"/>
    <lineage>
        <taxon>Eukaryota</taxon>
        <taxon>Fungi</taxon>
        <taxon>Dikarya</taxon>
        <taxon>Ascomycota</taxon>
        <taxon>Saccharomycotina</taxon>
        <taxon>Pichiomycetes</taxon>
        <taxon>Metschnikowiaceae</taxon>
        <taxon>Candidozyma</taxon>
    </lineage>
</organism>
<dbReference type="AlphaFoldDB" id="A0A0L0NYX9"/>
<accession>A0A0L0NYX9</accession>
<gene>
    <name evidence="1" type="ORF">QG37_03508</name>
</gene>
<sequence>MVDEKNASRGWIHCAGHDRRMDANGCNAIRQQESIGFDGDLMKSLDLSSPPYEDVIQSRDMTT</sequence>
<dbReference type="VEuPathDB" id="FungiDB:QG37_03508"/>
<comment type="caution">
    <text evidence="1">The sequence shown here is derived from an EMBL/GenBank/DDBJ whole genome shotgun (WGS) entry which is preliminary data.</text>
</comment>
<dbReference type="Proteomes" id="UP000037122">
    <property type="component" value="Unassembled WGS sequence"/>
</dbReference>
<evidence type="ECO:0000313" key="2">
    <source>
        <dbReference type="Proteomes" id="UP000037122"/>
    </source>
</evidence>
<proteinExistence type="predicted"/>
<dbReference type="EMBL" id="LGST01000023">
    <property type="protein sequence ID" value="KND99376.1"/>
    <property type="molecule type" value="Genomic_DNA"/>
</dbReference>